<comment type="subcellular location">
    <subcellularLocation>
        <location evidence="1">Mitochondrion outer membrane</location>
        <topology evidence="1">Multi-pass membrane protein</topology>
    </subcellularLocation>
</comment>
<sequence>MTLYYIEMTFQIPLVLRLSDQDVPLALSATSLTVTRTAGVRLQDRAPANYFIGDEVNNWCVWARLICRSGGRTLPGVGEWPHSGVHPRPSTKRGKGVVASDSSTGTDSSVQVLRLSYQDVPLAHSATSLTVTARVQLPYRAPANYFKVYAVCIRGVYMAGNSNGSEFEILDLSQFRGNQSWLNQILGDITRKSAAQQVAIGGVSGWVSGYLFIKVGKLAAFTMGTSILLLQIAQHQGYVRINWSRLERDVDRAKKTFEREARRRYPGVLENLKVFIRNNIFLAGSFGGGFFIGMAF</sequence>
<evidence type="ECO:0000313" key="7">
    <source>
        <dbReference type="EMBL" id="KAK3096083.1"/>
    </source>
</evidence>
<accession>A0AA88Y1P9</accession>
<name>A0AA88Y1P9_PINIB</name>
<dbReference type="Pfam" id="PF04930">
    <property type="entry name" value="FUN14"/>
    <property type="match status" value="1"/>
</dbReference>
<keyword evidence="8" id="KW-1185">Reference proteome</keyword>
<gene>
    <name evidence="7" type="ORF">FSP39_022912</name>
</gene>
<evidence type="ECO:0000256" key="4">
    <source>
        <dbReference type="ARBA" id="ARBA00022989"/>
    </source>
</evidence>
<dbReference type="GO" id="GO:0000422">
    <property type="term" value="P:autophagy of mitochondrion"/>
    <property type="evidence" value="ECO:0007669"/>
    <property type="project" value="TreeGrafter"/>
</dbReference>
<evidence type="ECO:0000313" key="8">
    <source>
        <dbReference type="Proteomes" id="UP001186944"/>
    </source>
</evidence>
<dbReference type="PANTHER" id="PTHR21346:SF0">
    <property type="entry name" value="RE45833P"/>
    <property type="match status" value="1"/>
</dbReference>
<keyword evidence="3" id="KW-0812">Transmembrane</keyword>
<keyword evidence="5" id="KW-0472">Membrane</keyword>
<proteinExistence type="inferred from homology"/>
<evidence type="ECO:0000256" key="3">
    <source>
        <dbReference type="ARBA" id="ARBA00022692"/>
    </source>
</evidence>
<keyword evidence="4" id="KW-1133">Transmembrane helix</keyword>
<organism evidence="7 8">
    <name type="scientific">Pinctada imbricata</name>
    <name type="common">Atlantic pearl-oyster</name>
    <name type="synonym">Pinctada martensii</name>
    <dbReference type="NCBI Taxonomy" id="66713"/>
    <lineage>
        <taxon>Eukaryota</taxon>
        <taxon>Metazoa</taxon>
        <taxon>Spiralia</taxon>
        <taxon>Lophotrochozoa</taxon>
        <taxon>Mollusca</taxon>
        <taxon>Bivalvia</taxon>
        <taxon>Autobranchia</taxon>
        <taxon>Pteriomorphia</taxon>
        <taxon>Pterioida</taxon>
        <taxon>Pterioidea</taxon>
        <taxon>Pteriidae</taxon>
        <taxon>Pinctada</taxon>
    </lineage>
</organism>
<comment type="caution">
    <text evidence="7">The sequence shown here is derived from an EMBL/GenBank/DDBJ whole genome shotgun (WGS) entry which is preliminary data.</text>
</comment>
<evidence type="ECO:0000256" key="6">
    <source>
        <dbReference type="SAM" id="MobiDB-lite"/>
    </source>
</evidence>
<evidence type="ECO:0000256" key="1">
    <source>
        <dbReference type="ARBA" id="ARBA00004374"/>
    </source>
</evidence>
<dbReference type="InterPro" id="IPR007014">
    <property type="entry name" value="FUN14"/>
</dbReference>
<protein>
    <recommendedName>
        <fullName evidence="9">FUN14 domain-containing protein 1</fullName>
    </recommendedName>
</protein>
<dbReference type="GO" id="GO:0005741">
    <property type="term" value="C:mitochondrial outer membrane"/>
    <property type="evidence" value="ECO:0007669"/>
    <property type="project" value="UniProtKB-SubCell"/>
</dbReference>
<evidence type="ECO:0008006" key="9">
    <source>
        <dbReference type="Google" id="ProtNLM"/>
    </source>
</evidence>
<reference evidence="7" key="1">
    <citation type="submission" date="2019-08" db="EMBL/GenBank/DDBJ databases">
        <title>The improved chromosome-level genome for the pearl oyster Pinctada fucata martensii using PacBio sequencing and Hi-C.</title>
        <authorList>
            <person name="Zheng Z."/>
        </authorList>
    </citation>
    <scope>NUCLEOTIDE SEQUENCE</scope>
    <source>
        <strain evidence="7">ZZ-2019</strain>
        <tissue evidence="7">Adductor muscle</tissue>
    </source>
</reference>
<dbReference type="Proteomes" id="UP001186944">
    <property type="component" value="Unassembled WGS sequence"/>
</dbReference>
<evidence type="ECO:0000256" key="2">
    <source>
        <dbReference type="ARBA" id="ARBA00009160"/>
    </source>
</evidence>
<dbReference type="AlphaFoldDB" id="A0AA88Y1P9"/>
<feature type="region of interest" description="Disordered" evidence="6">
    <location>
        <begin position="78"/>
        <end position="105"/>
    </location>
</feature>
<dbReference type="PANTHER" id="PTHR21346">
    <property type="entry name" value="FUN14 DOMAIN CONTAINING"/>
    <property type="match status" value="1"/>
</dbReference>
<dbReference type="EMBL" id="VSWD01000008">
    <property type="protein sequence ID" value="KAK3096083.1"/>
    <property type="molecule type" value="Genomic_DNA"/>
</dbReference>
<comment type="similarity">
    <text evidence="2">Belongs to the FUN14 family.</text>
</comment>
<evidence type="ECO:0000256" key="5">
    <source>
        <dbReference type="ARBA" id="ARBA00023136"/>
    </source>
</evidence>